<evidence type="ECO:0000256" key="1">
    <source>
        <dbReference type="ARBA" id="ARBA00004236"/>
    </source>
</evidence>
<dbReference type="SUPFAM" id="SSF58104">
    <property type="entry name" value="Methyl-accepting chemotaxis protein (MCP) signaling domain"/>
    <property type="match status" value="1"/>
</dbReference>
<evidence type="ECO:0000256" key="2">
    <source>
        <dbReference type="ARBA" id="ARBA00022475"/>
    </source>
</evidence>
<evidence type="ECO:0000256" key="7">
    <source>
        <dbReference type="SAM" id="Phobius"/>
    </source>
</evidence>
<dbReference type="SMART" id="SM00304">
    <property type="entry name" value="HAMP"/>
    <property type="match status" value="1"/>
</dbReference>
<reference evidence="11" key="1">
    <citation type="journal article" date="2019" name="Int. J. Syst. Evol. Microbiol.">
        <title>The Global Catalogue of Microorganisms (GCM) 10K type strain sequencing project: providing services to taxonomists for standard genome sequencing and annotation.</title>
        <authorList>
            <consortium name="The Broad Institute Genomics Platform"/>
            <consortium name="The Broad Institute Genome Sequencing Center for Infectious Disease"/>
            <person name="Wu L."/>
            <person name="Ma J."/>
        </authorList>
    </citation>
    <scope>NUCLEOTIDE SEQUENCE [LARGE SCALE GENOMIC DNA]</scope>
    <source>
        <strain evidence="11">CCUG 59189</strain>
    </source>
</reference>
<dbReference type="SUPFAM" id="SSF103190">
    <property type="entry name" value="Sensory domain-like"/>
    <property type="match status" value="1"/>
</dbReference>
<evidence type="ECO:0000256" key="6">
    <source>
        <dbReference type="PROSITE-ProRule" id="PRU00284"/>
    </source>
</evidence>
<feature type="domain" description="Methyl-accepting transducer" evidence="8">
    <location>
        <begin position="269"/>
        <end position="526"/>
    </location>
</feature>
<comment type="caution">
    <text evidence="10">The sequence shown here is derived from an EMBL/GenBank/DDBJ whole genome shotgun (WGS) entry which is preliminary data.</text>
</comment>
<dbReference type="RefSeq" id="WP_379319064.1">
    <property type="nucleotide sequence ID" value="NZ_JBHTLM010000005.1"/>
</dbReference>
<dbReference type="Proteomes" id="UP001597262">
    <property type="component" value="Unassembled WGS sequence"/>
</dbReference>
<evidence type="ECO:0000313" key="10">
    <source>
        <dbReference type="EMBL" id="MFD1176553.1"/>
    </source>
</evidence>
<proteinExistence type="inferred from homology"/>
<feature type="domain" description="HAMP" evidence="9">
    <location>
        <begin position="198"/>
        <end position="250"/>
    </location>
</feature>
<dbReference type="EMBL" id="JBHTLM010000005">
    <property type="protein sequence ID" value="MFD1176553.1"/>
    <property type="molecule type" value="Genomic_DNA"/>
</dbReference>
<feature type="transmembrane region" description="Helical" evidence="7">
    <location>
        <begin position="174"/>
        <end position="196"/>
    </location>
</feature>
<dbReference type="InterPro" id="IPR004089">
    <property type="entry name" value="MCPsignal_dom"/>
</dbReference>
<evidence type="ECO:0000256" key="3">
    <source>
        <dbReference type="ARBA" id="ARBA00023136"/>
    </source>
</evidence>
<dbReference type="InterPro" id="IPR003660">
    <property type="entry name" value="HAMP_dom"/>
</dbReference>
<keyword evidence="3 7" id="KW-0472">Membrane</keyword>
<evidence type="ECO:0000256" key="5">
    <source>
        <dbReference type="ARBA" id="ARBA00029447"/>
    </source>
</evidence>
<protein>
    <submittedName>
        <fullName evidence="10">Methyl-accepting chemotaxis protein</fullName>
    </submittedName>
</protein>
<organism evidence="10 11">
    <name type="scientific">Paenibacillus puldeungensis</name>
    <dbReference type="NCBI Taxonomy" id="696536"/>
    <lineage>
        <taxon>Bacteria</taxon>
        <taxon>Bacillati</taxon>
        <taxon>Bacillota</taxon>
        <taxon>Bacilli</taxon>
        <taxon>Bacillales</taxon>
        <taxon>Paenibacillaceae</taxon>
        <taxon>Paenibacillus</taxon>
    </lineage>
</organism>
<evidence type="ECO:0000259" key="9">
    <source>
        <dbReference type="PROSITE" id="PS50885"/>
    </source>
</evidence>
<dbReference type="InterPro" id="IPR029151">
    <property type="entry name" value="Sensor-like_sf"/>
</dbReference>
<dbReference type="CDD" id="cd18773">
    <property type="entry name" value="PDC1_HK_sensor"/>
    <property type="match status" value="1"/>
</dbReference>
<evidence type="ECO:0000256" key="4">
    <source>
        <dbReference type="ARBA" id="ARBA00023224"/>
    </source>
</evidence>
<dbReference type="PANTHER" id="PTHR32089">
    <property type="entry name" value="METHYL-ACCEPTING CHEMOTAXIS PROTEIN MCPB"/>
    <property type="match status" value="1"/>
</dbReference>
<dbReference type="PANTHER" id="PTHR32089:SF112">
    <property type="entry name" value="LYSOZYME-LIKE PROTEIN-RELATED"/>
    <property type="match status" value="1"/>
</dbReference>
<dbReference type="CDD" id="cd06225">
    <property type="entry name" value="HAMP"/>
    <property type="match status" value="1"/>
</dbReference>
<dbReference type="PROSITE" id="PS50111">
    <property type="entry name" value="CHEMOTAXIS_TRANSDUC_2"/>
    <property type="match status" value="1"/>
</dbReference>
<name>A0ABW3RVL7_9BACL</name>
<keyword evidence="2" id="KW-1003">Cell membrane</keyword>
<accession>A0ABW3RVL7</accession>
<comment type="similarity">
    <text evidence="5">Belongs to the methyl-accepting chemotaxis (MCP) protein family.</text>
</comment>
<dbReference type="SMART" id="SM00283">
    <property type="entry name" value="MA"/>
    <property type="match status" value="1"/>
</dbReference>
<keyword evidence="11" id="KW-1185">Reference proteome</keyword>
<dbReference type="Gene3D" id="6.10.340.10">
    <property type="match status" value="1"/>
</dbReference>
<gene>
    <name evidence="10" type="ORF">ACFQ3W_09600</name>
</gene>
<dbReference type="Pfam" id="PF00015">
    <property type="entry name" value="MCPsignal"/>
    <property type="match status" value="1"/>
</dbReference>
<dbReference type="Pfam" id="PF00672">
    <property type="entry name" value="HAMP"/>
    <property type="match status" value="1"/>
</dbReference>
<sequence>MMGTTGLLLIAIFCFIGLLIMVNSTLSGELKNELDRRLQSNIRVVQSELDRIKGNKLEIDGMDNPLYKETRKMMDDLKKSYNLENVYVLSNDGGKEHIIALSDTKDDYNTDYPFSTEMKRAIAENRETISEIYKDEYGIHKSIFVPLKNSNGNPAGLLGIDLNASVIPDTTAKVLWYSLAITLLVLVVGLLFAYWLGRVIAGPIQKLMHATERFATGDLTQEVQVRSLDEVGRLTEAFGTMSGNMKRLIGHISTSSREVSSTSSQLIHVTSESSESAQQVAISMNSMSEGINEVVESIGHSSASVMEIEQQLTGVVADVNEMQSIAEKVSNQSSEGQNMVDQTLSQMNAIEKVMRHSEATAGQLEERSREIGEVVGMITDIAQQTNLLALNASIEAARVGEMGRGFAVVAGEVRKLAEQSAEAAASITELVVGTQENSRLVIESISEGNRAVEEGQKWMGMTYQSFQDIFQGISNFSSRTEQLLKSLLLVENSYQSISASVQQISGVTQEQAASSEEVAAASEQQSAAMQEIAAAIRQLSSLSEDLQKAVAIFKL</sequence>
<keyword evidence="7" id="KW-0812">Transmembrane</keyword>
<keyword evidence="7" id="KW-1133">Transmembrane helix</keyword>
<keyword evidence="4 6" id="KW-0807">Transducer</keyword>
<comment type="subcellular location">
    <subcellularLocation>
        <location evidence="1">Cell membrane</location>
    </subcellularLocation>
</comment>
<dbReference type="Gene3D" id="1.10.287.950">
    <property type="entry name" value="Methyl-accepting chemotaxis protein"/>
    <property type="match status" value="1"/>
</dbReference>
<evidence type="ECO:0000259" key="8">
    <source>
        <dbReference type="PROSITE" id="PS50111"/>
    </source>
</evidence>
<evidence type="ECO:0000313" key="11">
    <source>
        <dbReference type="Proteomes" id="UP001597262"/>
    </source>
</evidence>
<dbReference type="PROSITE" id="PS50885">
    <property type="entry name" value="HAMP"/>
    <property type="match status" value="1"/>
</dbReference>